<proteinExistence type="predicted"/>
<protein>
    <submittedName>
        <fullName evidence="1">Uncharacterized protein</fullName>
    </submittedName>
</protein>
<dbReference type="EMBL" id="CM046111">
    <property type="protein sequence ID" value="KAI8425073.1"/>
    <property type="molecule type" value="Genomic_DNA"/>
</dbReference>
<sequence length="71" mass="8115">MDIFNCLQGFVIFLILVVLRRRAIQGLVQENCCLPMMRPLASKLSPLDDSDDQHILADDHMEIISVLKYVV</sequence>
<organism evidence="1 2">
    <name type="scientific">Choristoneura fumiferana</name>
    <name type="common">Spruce budworm moth</name>
    <name type="synonym">Archips fumiferana</name>
    <dbReference type="NCBI Taxonomy" id="7141"/>
    <lineage>
        <taxon>Eukaryota</taxon>
        <taxon>Metazoa</taxon>
        <taxon>Ecdysozoa</taxon>
        <taxon>Arthropoda</taxon>
        <taxon>Hexapoda</taxon>
        <taxon>Insecta</taxon>
        <taxon>Pterygota</taxon>
        <taxon>Neoptera</taxon>
        <taxon>Endopterygota</taxon>
        <taxon>Lepidoptera</taxon>
        <taxon>Glossata</taxon>
        <taxon>Ditrysia</taxon>
        <taxon>Tortricoidea</taxon>
        <taxon>Tortricidae</taxon>
        <taxon>Tortricinae</taxon>
        <taxon>Choristoneura</taxon>
    </lineage>
</organism>
<evidence type="ECO:0000313" key="2">
    <source>
        <dbReference type="Proteomes" id="UP001064048"/>
    </source>
</evidence>
<dbReference type="Proteomes" id="UP001064048">
    <property type="component" value="Chromosome 11"/>
</dbReference>
<reference evidence="1 2" key="1">
    <citation type="journal article" date="2022" name="Genome Biol. Evol.">
        <title>The Spruce Budworm Genome: Reconstructing the Evolutionary History of Antifreeze Proteins.</title>
        <authorList>
            <person name="Beliveau C."/>
            <person name="Gagne P."/>
            <person name="Picq S."/>
            <person name="Vernygora O."/>
            <person name="Keeling C.I."/>
            <person name="Pinkney K."/>
            <person name="Doucet D."/>
            <person name="Wen F."/>
            <person name="Johnston J.S."/>
            <person name="Maaroufi H."/>
            <person name="Boyle B."/>
            <person name="Laroche J."/>
            <person name="Dewar K."/>
            <person name="Juretic N."/>
            <person name="Blackburn G."/>
            <person name="Nisole A."/>
            <person name="Brunet B."/>
            <person name="Brandao M."/>
            <person name="Lumley L."/>
            <person name="Duan J."/>
            <person name="Quan G."/>
            <person name="Lucarotti C.J."/>
            <person name="Roe A.D."/>
            <person name="Sperling F.A.H."/>
            <person name="Levesque R.C."/>
            <person name="Cusson M."/>
        </authorList>
    </citation>
    <scope>NUCLEOTIDE SEQUENCE [LARGE SCALE GENOMIC DNA]</scope>
    <source>
        <strain evidence="1">Glfc:IPQL:Cfum</strain>
    </source>
</reference>
<comment type="caution">
    <text evidence="1">The sequence shown here is derived from an EMBL/GenBank/DDBJ whole genome shotgun (WGS) entry which is preliminary data.</text>
</comment>
<keyword evidence="2" id="KW-1185">Reference proteome</keyword>
<accession>A0ACC0JLR9</accession>
<evidence type="ECO:0000313" key="1">
    <source>
        <dbReference type="EMBL" id="KAI8425073.1"/>
    </source>
</evidence>
<name>A0ACC0JLR9_CHOFU</name>
<gene>
    <name evidence="1" type="ORF">MSG28_006938</name>
</gene>